<dbReference type="EMBL" id="JAAQYK010000002">
    <property type="protein sequence ID" value="NNA43842.1"/>
    <property type="molecule type" value="Genomic_DNA"/>
</dbReference>
<evidence type="ECO:0000313" key="1">
    <source>
        <dbReference type="EMBL" id="NNA43842.1"/>
    </source>
</evidence>
<evidence type="ECO:0000313" key="2">
    <source>
        <dbReference type="Proteomes" id="UP000583279"/>
    </source>
</evidence>
<protein>
    <submittedName>
        <fullName evidence="1">Uncharacterized protein</fullName>
    </submittedName>
</protein>
<comment type="caution">
    <text evidence="1">The sequence shown here is derived from an EMBL/GenBank/DDBJ whole genome shotgun (WGS) entry which is preliminary data.</text>
</comment>
<dbReference type="Proteomes" id="UP000583279">
    <property type="component" value="Unassembled WGS sequence"/>
</dbReference>
<name>A0A7Y1LD73_9PSED</name>
<dbReference type="RefSeq" id="WP_169855483.1">
    <property type="nucleotide sequence ID" value="NZ_JAAQYK010000002.1"/>
</dbReference>
<organism evidence="1 2">
    <name type="scientific">Pseudomonas lactis</name>
    <dbReference type="NCBI Taxonomy" id="1615674"/>
    <lineage>
        <taxon>Bacteria</taxon>
        <taxon>Pseudomonadati</taxon>
        <taxon>Pseudomonadota</taxon>
        <taxon>Gammaproteobacteria</taxon>
        <taxon>Pseudomonadales</taxon>
        <taxon>Pseudomonadaceae</taxon>
        <taxon>Pseudomonas</taxon>
    </lineage>
</organism>
<proteinExistence type="predicted"/>
<gene>
    <name evidence="1" type="ORF">HBO18_06820</name>
</gene>
<dbReference type="AlphaFoldDB" id="A0A7Y1LD73"/>
<sequence length="112" mass="12838">MQTITVRKLTPETEEICAIRLVGGFDSERKHYPALDLLRLESKRQLELIADYAEVGCAMSLRTIENFIIGELVRADDLVFDGVKYVFNVQGFSEPKSLEYLVWEVLAQIIEE</sequence>
<accession>A0A7Y1LD73</accession>
<reference evidence="1 2" key="1">
    <citation type="journal article" date="2020" name="Front. Microbiol.">
        <title>Genetic Organization of the aprX-lipA2 Operon Affects the Proteolytic Potential of Pseudomonas Species in Milk.</title>
        <authorList>
            <person name="Maier C."/>
            <person name="Huptas C."/>
            <person name="von Neubeck M."/>
            <person name="Scherer S."/>
            <person name="Wenning M."/>
            <person name="Lucking G."/>
        </authorList>
    </citation>
    <scope>NUCLEOTIDE SEQUENCE [LARGE SCALE GENOMIC DNA]</scope>
    <source>
        <strain evidence="1 2">WS 4997</strain>
    </source>
</reference>